<dbReference type="Pfam" id="PF13639">
    <property type="entry name" value="zf-RING_2"/>
    <property type="match status" value="1"/>
</dbReference>
<dbReference type="OrthoDB" id="4142959at2759"/>
<reference evidence="4 5" key="1">
    <citation type="submission" date="2013-03" db="EMBL/GenBank/DDBJ databases">
        <title>The Genome Sequence of Cladophialophora yegresii CBS 114405.</title>
        <authorList>
            <consortium name="The Broad Institute Genomics Platform"/>
            <person name="Cuomo C."/>
            <person name="de Hoog S."/>
            <person name="Gorbushina A."/>
            <person name="Walker B."/>
            <person name="Young S.K."/>
            <person name="Zeng Q."/>
            <person name="Gargeya S."/>
            <person name="Fitzgerald M."/>
            <person name="Haas B."/>
            <person name="Abouelleil A."/>
            <person name="Allen A.W."/>
            <person name="Alvarado L."/>
            <person name="Arachchi H.M."/>
            <person name="Berlin A.M."/>
            <person name="Chapman S.B."/>
            <person name="Gainer-Dewar J."/>
            <person name="Goldberg J."/>
            <person name="Griggs A."/>
            <person name="Gujja S."/>
            <person name="Hansen M."/>
            <person name="Howarth C."/>
            <person name="Imamovic A."/>
            <person name="Ireland A."/>
            <person name="Larimer J."/>
            <person name="McCowan C."/>
            <person name="Murphy C."/>
            <person name="Pearson M."/>
            <person name="Poon T.W."/>
            <person name="Priest M."/>
            <person name="Roberts A."/>
            <person name="Saif S."/>
            <person name="Shea T."/>
            <person name="Sisk P."/>
            <person name="Sykes S."/>
            <person name="Wortman J."/>
            <person name="Nusbaum C."/>
            <person name="Birren B."/>
        </authorList>
    </citation>
    <scope>NUCLEOTIDE SEQUENCE [LARGE SCALE GENOMIC DNA]</scope>
    <source>
        <strain evidence="4 5">CBS 114405</strain>
    </source>
</reference>
<name>W9VEA1_9EURO</name>
<protein>
    <recommendedName>
        <fullName evidence="3">RING-type domain-containing protein</fullName>
    </recommendedName>
</protein>
<keyword evidence="1" id="KW-0863">Zinc-finger</keyword>
<evidence type="ECO:0000313" key="4">
    <source>
        <dbReference type="EMBL" id="EXJ53937.1"/>
    </source>
</evidence>
<keyword evidence="1" id="KW-0862">Zinc</keyword>
<evidence type="ECO:0000259" key="3">
    <source>
        <dbReference type="PROSITE" id="PS50089"/>
    </source>
</evidence>
<keyword evidence="1" id="KW-0479">Metal-binding</keyword>
<dbReference type="InterPro" id="IPR001841">
    <property type="entry name" value="Znf_RING"/>
</dbReference>
<dbReference type="Proteomes" id="UP000019473">
    <property type="component" value="Unassembled WGS sequence"/>
</dbReference>
<comment type="caution">
    <text evidence="4">The sequence shown here is derived from an EMBL/GenBank/DDBJ whole genome shotgun (WGS) entry which is preliminary data.</text>
</comment>
<evidence type="ECO:0000256" key="1">
    <source>
        <dbReference type="PROSITE-ProRule" id="PRU00175"/>
    </source>
</evidence>
<sequence length="458" mass="51818">MDFTTHHTVPNPPESTQQAEIREDMEGLHEPTVLPEGGADATLSSVPERLRPEDSRDAPAWESTRLATWTVPHIRREGHFSYFGPMSIDGFKRDVESFLSEYLPSRPENRRGDLVEMFAEGFPELTIEQQAALGEFFIECLDLYQLPSELSDRFWEGLPQAIELMSPDGDESMDGSDDSWIPGVGAVPWFNPTTIIGRDPARSEDPFYGPDTEGSAAPDEIRDWTTDLSCLHTAFFDIHDQMSDMIPDLVVGVSADPLHIRAERLLRESQHDLFAAGSFIELAAKPRKGPFFQSLVSAERSLATAREKIFRAETYLVTQEDTLLAGEDWKFLGHASRYERSRYRDHLRRLVASCRTERVRIFSIGSSSTELEPVTRSYDESEDKCPICYDDLPEEGEIAPPPAVTFTCCNKAFHVDCLLEWLFGKIRQGMHCPMCRKGLDLDFLGALMEQKVQELQCL</sequence>
<dbReference type="SMART" id="SM01197">
    <property type="entry name" value="FANCL_C"/>
    <property type="match status" value="1"/>
</dbReference>
<accession>W9VEA1</accession>
<dbReference type="GO" id="GO:0008270">
    <property type="term" value="F:zinc ion binding"/>
    <property type="evidence" value="ECO:0007669"/>
    <property type="project" value="UniProtKB-KW"/>
</dbReference>
<evidence type="ECO:0000256" key="2">
    <source>
        <dbReference type="SAM" id="MobiDB-lite"/>
    </source>
</evidence>
<gene>
    <name evidence="4" type="ORF">A1O7_09274</name>
</gene>
<evidence type="ECO:0000313" key="5">
    <source>
        <dbReference type="Proteomes" id="UP000019473"/>
    </source>
</evidence>
<keyword evidence="5" id="KW-1185">Reference proteome</keyword>
<dbReference type="EMBL" id="AMGW01000007">
    <property type="protein sequence ID" value="EXJ53937.1"/>
    <property type="molecule type" value="Genomic_DNA"/>
</dbReference>
<dbReference type="GeneID" id="19183837"/>
<dbReference type="VEuPathDB" id="FungiDB:A1O7_09274"/>
<dbReference type="CDD" id="cd16448">
    <property type="entry name" value="RING-H2"/>
    <property type="match status" value="1"/>
</dbReference>
<dbReference type="SUPFAM" id="SSF57850">
    <property type="entry name" value="RING/U-box"/>
    <property type="match status" value="1"/>
</dbReference>
<proteinExistence type="predicted"/>
<dbReference type="SMART" id="SM00184">
    <property type="entry name" value="RING"/>
    <property type="match status" value="1"/>
</dbReference>
<dbReference type="HOGENOM" id="CLU_670853_0_0_1"/>
<organism evidence="4 5">
    <name type="scientific">Cladophialophora yegresii CBS 114405</name>
    <dbReference type="NCBI Taxonomy" id="1182544"/>
    <lineage>
        <taxon>Eukaryota</taxon>
        <taxon>Fungi</taxon>
        <taxon>Dikarya</taxon>
        <taxon>Ascomycota</taxon>
        <taxon>Pezizomycotina</taxon>
        <taxon>Eurotiomycetes</taxon>
        <taxon>Chaetothyriomycetidae</taxon>
        <taxon>Chaetothyriales</taxon>
        <taxon>Herpotrichiellaceae</taxon>
        <taxon>Cladophialophora</taxon>
    </lineage>
</organism>
<dbReference type="Gene3D" id="3.30.40.10">
    <property type="entry name" value="Zinc/RING finger domain, C3HC4 (zinc finger)"/>
    <property type="match status" value="1"/>
</dbReference>
<dbReference type="AlphaFoldDB" id="W9VEA1"/>
<dbReference type="InterPro" id="IPR013083">
    <property type="entry name" value="Znf_RING/FYVE/PHD"/>
</dbReference>
<feature type="domain" description="RING-type" evidence="3">
    <location>
        <begin position="385"/>
        <end position="436"/>
    </location>
</feature>
<dbReference type="STRING" id="1182544.W9VEA1"/>
<feature type="region of interest" description="Disordered" evidence="2">
    <location>
        <begin position="1"/>
        <end position="59"/>
    </location>
</feature>
<dbReference type="RefSeq" id="XP_007761452.1">
    <property type="nucleotide sequence ID" value="XM_007763262.1"/>
</dbReference>
<feature type="compositionally biased region" description="Basic and acidic residues" evidence="2">
    <location>
        <begin position="48"/>
        <end position="59"/>
    </location>
</feature>
<feature type="compositionally biased region" description="Basic and acidic residues" evidence="2">
    <location>
        <begin position="20"/>
        <end position="29"/>
    </location>
</feature>
<dbReference type="PROSITE" id="PS50089">
    <property type="entry name" value="ZF_RING_2"/>
    <property type="match status" value="1"/>
</dbReference>